<comment type="caution">
    <text evidence="1">The sequence shown here is derived from an EMBL/GenBank/DDBJ whole genome shotgun (WGS) entry which is preliminary data.</text>
</comment>
<protein>
    <submittedName>
        <fullName evidence="1">Uncharacterized protein</fullName>
    </submittedName>
</protein>
<organism evidence="1 2">
    <name type="scientific">Pseudoalteromonas rubra</name>
    <dbReference type="NCBI Taxonomy" id="43658"/>
    <lineage>
        <taxon>Bacteria</taxon>
        <taxon>Pseudomonadati</taxon>
        <taxon>Pseudomonadota</taxon>
        <taxon>Gammaproteobacteria</taxon>
        <taxon>Alteromonadales</taxon>
        <taxon>Pseudoalteromonadaceae</taxon>
        <taxon>Pseudoalteromonas</taxon>
    </lineage>
</organism>
<reference evidence="2" key="2">
    <citation type="submission" date="2019-06" db="EMBL/GenBank/DDBJ databases">
        <title>Co-occurence of chitin degradation, pigmentation and bioactivity in marine Pseudoalteromonas.</title>
        <authorList>
            <person name="Sonnenschein E.C."/>
            <person name="Bech P.K."/>
        </authorList>
    </citation>
    <scope>NUCLEOTIDE SEQUENCE [LARGE SCALE GENOMIC DNA]</scope>
    <source>
        <strain evidence="2">S2599</strain>
    </source>
</reference>
<name>A0A5S3X2X6_9GAMM</name>
<evidence type="ECO:0000313" key="2">
    <source>
        <dbReference type="Proteomes" id="UP000306719"/>
    </source>
</evidence>
<reference evidence="1 2" key="1">
    <citation type="submission" date="2018-01" db="EMBL/GenBank/DDBJ databases">
        <authorList>
            <person name="Paulsen S."/>
            <person name="Gram L.K."/>
        </authorList>
    </citation>
    <scope>NUCLEOTIDE SEQUENCE [LARGE SCALE GENOMIC DNA]</scope>
    <source>
        <strain evidence="1 2">S2599</strain>
    </source>
</reference>
<accession>A0A5S3X2X6</accession>
<gene>
    <name evidence="1" type="ORF">CWB98_06290</name>
</gene>
<dbReference type="Proteomes" id="UP000306719">
    <property type="component" value="Unassembled WGS sequence"/>
</dbReference>
<evidence type="ECO:0000313" key="1">
    <source>
        <dbReference type="EMBL" id="TMP38758.1"/>
    </source>
</evidence>
<proteinExistence type="predicted"/>
<sequence length="99" mass="11564">MAQLIRSAMVKVKDQETESEGLVSLPTLYTSEAKFVHPVNAWFFDLVACKRLKDINSYSRALLAYWSYLEANSLSWDEFPPIKRLKPTYQFKFHFVVVN</sequence>
<dbReference type="EMBL" id="PNCJ01000008">
    <property type="protein sequence ID" value="TMP38758.1"/>
    <property type="molecule type" value="Genomic_DNA"/>
</dbReference>
<dbReference type="AlphaFoldDB" id="A0A5S3X2X6"/>